<dbReference type="PANTHER" id="PTHR46112:SF3">
    <property type="entry name" value="AMINOPEPTIDASE YPDF"/>
    <property type="match status" value="1"/>
</dbReference>
<dbReference type="PANTHER" id="PTHR46112">
    <property type="entry name" value="AMINOPEPTIDASE"/>
    <property type="match status" value="1"/>
</dbReference>
<dbReference type="InterPro" id="IPR036005">
    <property type="entry name" value="Creatinase/aminopeptidase-like"/>
</dbReference>
<dbReference type="InterPro" id="IPR000994">
    <property type="entry name" value="Pept_M24"/>
</dbReference>
<dbReference type="InterPro" id="IPR029149">
    <property type="entry name" value="Creatin/AminoP/Spt16_N"/>
</dbReference>
<dbReference type="Gene3D" id="3.90.230.10">
    <property type="entry name" value="Creatinase/methionine aminopeptidase superfamily"/>
    <property type="match status" value="1"/>
</dbReference>
<name>A0A7V1ZGQ8_9BACT</name>
<accession>A0A7V1ZGQ8</accession>
<dbReference type="AlphaFoldDB" id="A0A7V1ZGQ8"/>
<dbReference type="InterPro" id="IPR050659">
    <property type="entry name" value="Peptidase_M24B"/>
</dbReference>
<dbReference type="SUPFAM" id="SSF53092">
    <property type="entry name" value="Creatinase/prolidase N-terminal domain"/>
    <property type="match status" value="1"/>
</dbReference>
<proteinExistence type="predicted"/>
<reference evidence="2" key="1">
    <citation type="journal article" date="2020" name="mSystems">
        <title>Genome- and Community-Level Interaction Insights into Carbon Utilization and Element Cycling Functions of Hydrothermarchaeota in Hydrothermal Sediment.</title>
        <authorList>
            <person name="Zhou Z."/>
            <person name="Liu Y."/>
            <person name="Xu W."/>
            <person name="Pan J."/>
            <person name="Luo Z.H."/>
            <person name="Li M."/>
        </authorList>
    </citation>
    <scope>NUCLEOTIDE SEQUENCE [LARGE SCALE GENOMIC DNA]</scope>
    <source>
        <strain evidence="2">SpSt-186</strain>
    </source>
</reference>
<dbReference type="EMBL" id="DSHW01000003">
    <property type="protein sequence ID" value="HEQ87784.1"/>
    <property type="molecule type" value="Genomic_DNA"/>
</dbReference>
<organism evidence="2">
    <name type="scientific">Thermoanaerobaculum aquaticum</name>
    <dbReference type="NCBI Taxonomy" id="1312852"/>
    <lineage>
        <taxon>Bacteria</taxon>
        <taxon>Pseudomonadati</taxon>
        <taxon>Acidobacteriota</taxon>
        <taxon>Thermoanaerobaculia</taxon>
        <taxon>Thermoanaerobaculales</taxon>
        <taxon>Thermoanaerobaculaceae</taxon>
        <taxon>Thermoanaerobaculum</taxon>
    </lineage>
</organism>
<feature type="domain" description="Peptidase M24" evidence="1">
    <location>
        <begin position="158"/>
        <end position="375"/>
    </location>
</feature>
<keyword evidence="2" id="KW-0031">Aminopeptidase</keyword>
<dbReference type="GO" id="GO:0004177">
    <property type="term" value="F:aminopeptidase activity"/>
    <property type="evidence" value="ECO:0007669"/>
    <property type="project" value="UniProtKB-KW"/>
</dbReference>
<keyword evidence="2" id="KW-0645">Protease</keyword>
<evidence type="ECO:0000313" key="2">
    <source>
        <dbReference type="EMBL" id="HEQ87784.1"/>
    </source>
</evidence>
<sequence>MERIARIQAELAKAGIDGWLFFDFHNRDPISYRILGLEFGKFTSRRWFYLVPKSGQPVKLVSAVEAGKLDALPGEKRVYRSWRELLDHLRGMLDGLSTVAMQYSPRGDVPYVSIVDAGTVELVRAAGVEVVSSAPLVQVFEAVLTPEQLESHVKAGEKIHRIKDEAFALVSQKVRGGHVITPYDVQQFIVRRFEEEGLTCQGEYPIVGTNEQPADPHFEPTPENARPIKLGDTLLVDLWAKLKEPNAVFYDITWCAFVGENPPAKYSEIFRLACQARDAALALVQERFAQGQPLAGYEVDDAARQVIEKAGYGPYFVHRTGHNIGTEVHGNGANLDNLETRDNRLLVPGLCFSIEPGIYLPGEMAVRTEINVFITHDGKPQLYGPIQKELVLL</sequence>
<dbReference type="Pfam" id="PF00557">
    <property type="entry name" value="Peptidase_M24"/>
    <property type="match status" value="1"/>
</dbReference>
<gene>
    <name evidence="2" type="ORF">ENP06_00030</name>
</gene>
<evidence type="ECO:0000259" key="1">
    <source>
        <dbReference type="Pfam" id="PF00557"/>
    </source>
</evidence>
<dbReference type="Gene3D" id="3.40.350.10">
    <property type="entry name" value="Creatinase/prolidase N-terminal domain"/>
    <property type="match status" value="1"/>
</dbReference>
<dbReference type="SUPFAM" id="SSF55920">
    <property type="entry name" value="Creatinase/aminopeptidase"/>
    <property type="match status" value="1"/>
</dbReference>
<comment type="caution">
    <text evidence="2">The sequence shown here is derived from an EMBL/GenBank/DDBJ whole genome shotgun (WGS) entry which is preliminary data.</text>
</comment>
<keyword evidence="2" id="KW-0378">Hydrolase</keyword>
<protein>
    <submittedName>
        <fullName evidence="2">Aminopeptidase P family protein</fullName>
    </submittedName>
</protein>